<keyword evidence="3" id="KW-1185">Reference proteome</keyword>
<proteinExistence type="predicted"/>
<evidence type="ECO:0000313" key="2">
    <source>
        <dbReference type="EMBL" id="KZP17070.1"/>
    </source>
</evidence>
<sequence length="261" mass="29006">MFTYRAPKLRTLQISYLPADDPAENMLNQLLVLLTRASPILATLAKDKDTVQARSLKEYFSSSVNAHWAALLPISRTLVQDPWAADFKKSTSGIWYDEDEDVAVVSTSDASVASSPITAEESEDGDIYDEDDGFTVMSRGPAYARSSYFGEIYDEEDGFPMMGRGPAWIPSKPSYIPSAFPPQSPTAGNSKRTRQNAAKRARQNTRKGEPTRAANLEARHNLELERAKIAEQYNTGDFKGRRRLGGGMNASVDSNWKLVWE</sequence>
<gene>
    <name evidence="2" type="ORF">FIBSPDRAFT_1047039</name>
</gene>
<dbReference type="AlphaFoldDB" id="A0A166FR44"/>
<name>A0A166FR44_9AGAM</name>
<dbReference type="EMBL" id="KV417586">
    <property type="protein sequence ID" value="KZP17070.1"/>
    <property type="molecule type" value="Genomic_DNA"/>
</dbReference>
<reference evidence="2 3" key="1">
    <citation type="journal article" date="2016" name="Mol. Biol. Evol.">
        <title>Comparative Genomics of Early-Diverging Mushroom-Forming Fungi Provides Insights into the Origins of Lignocellulose Decay Capabilities.</title>
        <authorList>
            <person name="Nagy L.G."/>
            <person name="Riley R."/>
            <person name="Tritt A."/>
            <person name="Adam C."/>
            <person name="Daum C."/>
            <person name="Floudas D."/>
            <person name="Sun H."/>
            <person name="Yadav J.S."/>
            <person name="Pangilinan J."/>
            <person name="Larsson K.H."/>
            <person name="Matsuura K."/>
            <person name="Barry K."/>
            <person name="Labutti K."/>
            <person name="Kuo R."/>
            <person name="Ohm R.A."/>
            <person name="Bhattacharya S.S."/>
            <person name="Shirouzu T."/>
            <person name="Yoshinaga Y."/>
            <person name="Martin F.M."/>
            <person name="Grigoriev I.V."/>
            <person name="Hibbett D.S."/>
        </authorList>
    </citation>
    <scope>NUCLEOTIDE SEQUENCE [LARGE SCALE GENOMIC DNA]</scope>
    <source>
        <strain evidence="2 3">CBS 109695</strain>
    </source>
</reference>
<accession>A0A166FR44</accession>
<evidence type="ECO:0000313" key="3">
    <source>
        <dbReference type="Proteomes" id="UP000076532"/>
    </source>
</evidence>
<protein>
    <submittedName>
        <fullName evidence="2">Uncharacterized protein</fullName>
    </submittedName>
</protein>
<feature type="compositionally biased region" description="Basic residues" evidence="1">
    <location>
        <begin position="191"/>
        <end position="205"/>
    </location>
</feature>
<feature type="region of interest" description="Disordered" evidence="1">
    <location>
        <begin position="174"/>
        <end position="215"/>
    </location>
</feature>
<organism evidence="2 3">
    <name type="scientific">Athelia psychrophila</name>
    <dbReference type="NCBI Taxonomy" id="1759441"/>
    <lineage>
        <taxon>Eukaryota</taxon>
        <taxon>Fungi</taxon>
        <taxon>Dikarya</taxon>
        <taxon>Basidiomycota</taxon>
        <taxon>Agaricomycotina</taxon>
        <taxon>Agaricomycetes</taxon>
        <taxon>Agaricomycetidae</taxon>
        <taxon>Atheliales</taxon>
        <taxon>Atheliaceae</taxon>
        <taxon>Athelia</taxon>
    </lineage>
</organism>
<dbReference type="Proteomes" id="UP000076532">
    <property type="component" value="Unassembled WGS sequence"/>
</dbReference>
<evidence type="ECO:0000256" key="1">
    <source>
        <dbReference type="SAM" id="MobiDB-lite"/>
    </source>
</evidence>